<gene>
    <name evidence="2" type="ORF">GCM10020369_36190</name>
</gene>
<proteinExistence type="predicted"/>
<evidence type="ECO:0000313" key="3">
    <source>
        <dbReference type="Proteomes" id="UP001501676"/>
    </source>
</evidence>
<comment type="caution">
    <text evidence="2">The sequence shown here is derived from an EMBL/GenBank/DDBJ whole genome shotgun (WGS) entry which is preliminary data.</text>
</comment>
<reference evidence="3" key="1">
    <citation type="journal article" date="2019" name="Int. J. Syst. Evol. Microbiol.">
        <title>The Global Catalogue of Microorganisms (GCM) 10K type strain sequencing project: providing services to taxonomists for standard genome sequencing and annotation.</title>
        <authorList>
            <consortium name="The Broad Institute Genomics Platform"/>
            <consortium name="The Broad Institute Genome Sequencing Center for Infectious Disease"/>
            <person name="Wu L."/>
            <person name="Ma J."/>
        </authorList>
    </citation>
    <scope>NUCLEOTIDE SEQUENCE [LARGE SCALE GENOMIC DNA]</scope>
    <source>
        <strain evidence="3">JCM 9458</strain>
    </source>
</reference>
<feature type="compositionally biased region" description="Polar residues" evidence="1">
    <location>
        <begin position="123"/>
        <end position="134"/>
    </location>
</feature>
<evidence type="ECO:0000313" key="2">
    <source>
        <dbReference type="EMBL" id="GAA3388758.1"/>
    </source>
</evidence>
<sequence length="219" mass="24607">MTRGQRWTAAALTIVLLVGIGYQPWHLLPLSVGKGTSRCPDASVRLRLHRDPLIVFAEEQQGATQLRWLPRPGPLARLCNVLDIVEIVENDASGPLVRQAAEVWDAYLRTRHDDSQKDPSQPPTTAGPLQSSPDTIDGRSGMRLSQLVHEEWKRFDDPRPSTHTYWDYQAFAYTTGPRFILLVVFGYATDTDADAARKHAESLSKDRNAMARRTLDTHP</sequence>
<dbReference type="RefSeq" id="WP_345729296.1">
    <property type="nucleotide sequence ID" value="NZ_BAAAYN010000023.1"/>
</dbReference>
<name>A0ABP6SYM9_9ACTN</name>
<feature type="region of interest" description="Disordered" evidence="1">
    <location>
        <begin position="199"/>
        <end position="219"/>
    </location>
</feature>
<dbReference type="EMBL" id="BAAAYN010000023">
    <property type="protein sequence ID" value="GAA3388758.1"/>
    <property type="molecule type" value="Genomic_DNA"/>
</dbReference>
<protein>
    <submittedName>
        <fullName evidence="2">Uncharacterized protein</fullName>
    </submittedName>
</protein>
<accession>A0ABP6SYM9</accession>
<dbReference type="Proteomes" id="UP001501676">
    <property type="component" value="Unassembled WGS sequence"/>
</dbReference>
<organism evidence="2 3">
    <name type="scientific">Cryptosporangium minutisporangium</name>
    <dbReference type="NCBI Taxonomy" id="113569"/>
    <lineage>
        <taxon>Bacteria</taxon>
        <taxon>Bacillati</taxon>
        <taxon>Actinomycetota</taxon>
        <taxon>Actinomycetes</taxon>
        <taxon>Cryptosporangiales</taxon>
        <taxon>Cryptosporangiaceae</taxon>
        <taxon>Cryptosporangium</taxon>
    </lineage>
</organism>
<keyword evidence="3" id="KW-1185">Reference proteome</keyword>
<feature type="region of interest" description="Disordered" evidence="1">
    <location>
        <begin position="112"/>
        <end position="140"/>
    </location>
</feature>
<evidence type="ECO:0000256" key="1">
    <source>
        <dbReference type="SAM" id="MobiDB-lite"/>
    </source>
</evidence>